<dbReference type="PANTHER" id="PTHR13211">
    <property type="entry name" value="TELOMERASE CAJAL BODY PROTEIN 1"/>
    <property type="match status" value="1"/>
</dbReference>
<accession>A0A1Y2GLA8</accession>
<dbReference type="PANTHER" id="PTHR13211:SF0">
    <property type="entry name" value="TELOMERASE CAJAL BODY PROTEIN 1"/>
    <property type="match status" value="1"/>
</dbReference>
<name>A0A1Y2GLA8_9FUNG</name>
<keyword evidence="3" id="KW-1185">Reference proteome</keyword>
<proteinExistence type="predicted"/>
<dbReference type="RefSeq" id="XP_021880385.1">
    <property type="nucleotide sequence ID" value="XM_022030210.1"/>
</dbReference>
<dbReference type="InterPro" id="IPR015943">
    <property type="entry name" value="WD40/YVTN_repeat-like_dom_sf"/>
</dbReference>
<dbReference type="AlphaFoldDB" id="A0A1Y2GLA8"/>
<dbReference type="OrthoDB" id="239865at2759"/>
<organism evidence="2 3">
    <name type="scientific">Lobosporangium transversale</name>
    <dbReference type="NCBI Taxonomy" id="64571"/>
    <lineage>
        <taxon>Eukaryota</taxon>
        <taxon>Fungi</taxon>
        <taxon>Fungi incertae sedis</taxon>
        <taxon>Mucoromycota</taxon>
        <taxon>Mortierellomycotina</taxon>
        <taxon>Mortierellomycetes</taxon>
        <taxon>Mortierellales</taxon>
        <taxon>Mortierellaceae</taxon>
        <taxon>Lobosporangium</taxon>
    </lineage>
</organism>
<dbReference type="Gene3D" id="2.130.10.10">
    <property type="entry name" value="YVTN repeat-like/Quinoprotein amine dehydrogenase"/>
    <property type="match status" value="2"/>
</dbReference>
<dbReference type="FunCoup" id="A0A1Y2GLA8">
    <property type="interactions" value="537"/>
</dbReference>
<dbReference type="GeneID" id="33572052"/>
<dbReference type="InterPro" id="IPR051150">
    <property type="entry name" value="SWT21/TCAB1_mRNA_Telomere"/>
</dbReference>
<comment type="caution">
    <text evidence="2">The sequence shown here is derived from an EMBL/GenBank/DDBJ whole genome shotgun (WGS) entry which is preliminary data.</text>
</comment>
<evidence type="ECO:0000256" key="1">
    <source>
        <dbReference type="SAM" id="MobiDB-lite"/>
    </source>
</evidence>
<feature type="region of interest" description="Disordered" evidence="1">
    <location>
        <begin position="520"/>
        <end position="561"/>
    </location>
</feature>
<dbReference type="SMART" id="SM00320">
    <property type="entry name" value="WD40"/>
    <property type="match status" value="7"/>
</dbReference>
<reference evidence="2 3" key="1">
    <citation type="submission" date="2016-07" db="EMBL/GenBank/DDBJ databases">
        <title>Pervasive Adenine N6-methylation of Active Genes in Fungi.</title>
        <authorList>
            <consortium name="DOE Joint Genome Institute"/>
            <person name="Mondo S.J."/>
            <person name="Dannebaum R.O."/>
            <person name="Kuo R.C."/>
            <person name="Labutti K."/>
            <person name="Haridas S."/>
            <person name="Kuo A."/>
            <person name="Salamov A."/>
            <person name="Ahrendt S.R."/>
            <person name="Lipzen A."/>
            <person name="Sullivan W."/>
            <person name="Andreopoulos W.B."/>
            <person name="Clum A."/>
            <person name="Lindquist E."/>
            <person name="Daum C."/>
            <person name="Ramamoorthy G.K."/>
            <person name="Gryganskyi A."/>
            <person name="Culley D."/>
            <person name="Magnuson J.K."/>
            <person name="James T.Y."/>
            <person name="O'Malley M.A."/>
            <person name="Stajich J.E."/>
            <person name="Spatafora J.W."/>
            <person name="Visel A."/>
            <person name="Grigoriev I.V."/>
        </authorList>
    </citation>
    <scope>NUCLEOTIDE SEQUENCE [LARGE SCALE GENOMIC DNA]</scope>
    <source>
        <strain evidence="2 3">NRRL 3116</strain>
    </source>
</reference>
<dbReference type="Proteomes" id="UP000193648">
    <property type="component" value="Unassembled WGS sequence"/>
</dbReference>
<dbReference type="InterPro" id="IPR036322">
    <property type="entry name" value="WD40_repeat_dom_sf"/>
</dbReference>
<feature type="compositionally biased region" description="Basic and acidic residues" evidence="1">
    <location>
        <begin position="529"/>
        <end position="543"/>
    </location>
</feature>
<dbReference type="SUPFAM" id="SSF50978">
    <property type="entry name" value="WD40 repeat-like"/>
    <property type="match status" value="1"/>
</dbReference>
<gene>
    <name evidence="2" type="ORF">BCR41DRAFT_422826</name>
</gene>
<dbReference type="Pfam" id="PF00400">
    <property type="entry name" value="WD40"/>
    <property type="match status" value="4"/>
</dbReference>
<dbReference type="InterPro" id="IPR001680">
    <property type="entry name" value="WD40_rpt"/>
</dbReference>
<evidence type="ECO:0000313" key="3">
    <source>
        <dbReference type="Proteomes" id="UP000193648"/>
    </source>
</evidence>
<dbReference type="STRING" id="64571.A0A1Y2GLA8"/>
<dbReference type="EMBL" id="MCFF01000023">
    <property type="protein sequence ID" value="ORZ13304.1"/>
    <property type="molecule type" value="Genomic_DNA"/>
</dbReference>
<evidence type="ECO:0000313" key="2">
    <source>
        <dbReference type="EMBL" id="ORZ13304.1"/>
    </source>
</evidence>
<protein>
    <submittedName>
        <fullName evidence="2">WD40-repeat-containing domain protein</fullName>
    </submittedName>
</protein>
<sequence>MDVDDTRPVGSSGYQEMIIDLIEDQDPNTTIHNTQLLIESGGTERVATALETIVADGVMSEEYYSMSKGHWQQQAGCFQVFECKFGPSTISKDQQGIVRSFTTGNTFNSTVGESRRLYMDIMDESYKRTNGHENNFFKAIKWSPDGACLLSSTNDNCLRIFPLPDAAAATPEDTQLTSELLIKEGEVVYDMCWYPGMTSLDPSTCCVLSSSRDHPVHLWDAYTGELRCSYTIVDHCEVNVAPNATCFNLDGSKIYCGYNNMIQIFDTARPGRDSVKRPTVPTRKSKEGQKGVISCLAFNPDHSDVYAAGSYLKTIGLYDARAEELIILLRDNHKKKEKPGYFHSSPMGGVTQVRFSPDGQYLYSASRQDPLIRCWDTRNTADVVYCLERPGELTNQRISFDISSDGRWLTTGDMNGDISIFDLRGLDRPMSSTTKIATTTTTTRGKAAEMTSDIILTNAGDEDGYDGVNEENKINDRLVSRLHVHDDVVSAATFHPSGALLATCSGQRKYELLFHSLDSSSDASDVEEGGERELGNQKTEKKGVAAQDSKGSEGPGTPPVKTVSYIDNSIRLWTLPGDYVWYVDGQRWSESTSISAMDATMPVSPSPSYPVSQ</sequence>
<dbReference type="InParanoid" id="A0A1Y2GLA8"/>